<reference evidence="1" key="1">
    <citation type="submission" date="2020-05" db="EMBL/GenBank/DDBJ databases">
        <authorList>
            <person name="Chiriac C."/>
            <person name="Salcher M."/>
            <person name="Ghai R."/>
            <person name="Kavagutti S V."/>
        </authorList>
    </citation>
    <scope>NUCLEOTIDE SEQUENCE</scope>
</reference>
<dbReference type="AlphaFoldDB" id="A0A6J5Z3G9"/>
<accession>A0A6J5Z3G9</accession>
<dbReference type="EMBL" id="CAEZZO010000047">
    <property type="protein sequence ID" value="CAB4765667.1"/>
    <property type="molecule type" value="Genomic_DNA"/>
</dbReference>
<evidence type="ECO:0000313" key="2">
    <source>
        <dbReference type="EMBL" id="CAB4765667.1"/>
    </source>
</evidence>
<gene>
    <name evidence="2" type="ORF">UFOPK2886_00449</name>
    <name evidence="1" type="ORF">UFOPK4028_00425</name>
</gene>
<organism evidence="1">
    <name type="scientific">freshwater metagenome</name>
    <dbReference type="NCBI Taxonomy" id="449393"/>
    <lineage>
        <taxon>unclassified sequences</taxon>
        <taxon>metagenomes</taxon>
        <taxon>ecological metagenomes</taxon>
    </lineage>
</organism>
<name>A0A6J5Z3G9_9ZZZZ</name>
<sequence length="82" mass="8745">MITEFATKYKTRWLIVSVLPDPAPAITTAGASGDSIMGICSFVGTLNVGSTSLIRLAISRAEYLILIYQSPPDLAVGLDKML</sequence>
<proteinExistence type="predicted"/>
<evidence type="ECO:0000313" key="1">
    <source>
        <dbReference type="EMBL" id="CAB4334303.1"/>
    </source>
</evidence>
<protein>
    <submittedName>
        <fullName evidence="1">Unannotated protein</fullName>
    </submittedName>
</protein>
<dbReference type="EMBL" id="CAESAC010000040">
    <property type="protein sequence ID" value="CAB4334303.1"/>
    <property type="molecule type" value="Genomic_DNA"/>
</dbReference>